<dbReference type="OrthoDB" id="103556at2"/>
<dbReference type="Pfam" id="PF12532">
    <property type="entry name" value="DUF3732"/>
    <property type="match status" value="1"/>
</dbReference>
<dbReference type="Proteomes" id="UP000288951">
    <property type="component" value="Unassembled WGS sequence"/>
</dbReference>
<dbReference type="EMBL" id="RQSM01000003">
    <property type="protein sequence ID" value="RVU90380.1"/>
    <property type="molecule type" value="Genomic_DNA"/>
</dbReference>
<dbReference type="Pfam" id="PF13476">
    <property type="entry name" value="AAA_23"/>
    <property type="match status" value="1"/>
</dbReference>
<sequence>MSIILKQIVAFNKFGEKRNISFEEGLNIITGDSKTGKSALIEIVDYCLFSSRSSIPVGEIINFTKLFVVIYKVNNFYIVIGRPAPKTGNMRSAYLKVETDYNNIENLDYNYFNDLTLKPIKDDVQNDFEELLGLSLKKFESDYESFGKLSIRDTVSFLFQHQNLIANKHALFYRFDDLIKRKRVIQALPVLLGVVDSKYYQLIKSIRELELKIKAEEKLIERLKQKDSDQIDIIRNHIQNYYTLLDLKLDDEYKSLTELKEIGSNLPLPPQIIDNESKLYTKIDVLEKETDLLNIEKAEIEKAISSLHSNTDETFDYVQNLKRINSKQKYNIENSNIICPLCENSATEINENISKLNDSKQRLIEELTKVSSYTKDSTQILERLQSDRRRINTQIKTISKSLEVLNKENIDNQLIKNKREKIIHQKGVIETTIKFSLESNDFSKYESTLKKLKRGLQKNKNEILKYIDIKEFKKETEFFLKEEMNRIADKLAFEKELKPIDFHFDIDNFEFYHKYKGEKIKLYEMGSGANWLACHLSIFLSFLHLSCKNSKSVIPNLLIIDQPSQVYFPRTAKKTDFKEKNELKEYDENIVQVRKIFKVLKEEIDFIHKKTNVKPQIIVLEHANDDEFKKYIIKEWDKNKGEGFI</sequence>
<proteinExistence type="predicted"/>
<dbReference type="InterPro" id="IPR038729">
    <property type="entry name" value="Rad50/SbcC_AAA"/>
</dbReference>
<evidence type="ECO:0000313" key="2">
    <source>
        <dbReference type="EMBL" id="RVU90380.1"/>
    </source>
</evidence>
<evidence type="ECO:0000313" key="3">
    <source>
        <dbReference type="Proteomes" id="UP000288951"/>
    </source>
</evidence>
<name>A0A437U9S4_9FLAO</name>
<comment type="caution">
    <text evidence="2">The sequence shown here is derived from an EMBL/GenBank/DDBJ whole genome shotgun (WGS) entry which is preliminary data.</text>
</comment>
<dbReference type="GO" id="GO:0016887">
    <property type="term" value="F:ATP hydrolysis activity"/>
    <property type="evidence" value="ECO:0007669"/>
    <property type="project" value="InterPro"/>
</dbReference>
<protein>
    <submittedName>
        <fullName evidence="2">DUF3732 domain-containing protein</fullName>
    </submittedName>
</protein>
<evidence type="ECO:0000259" key="1">
    <source>
        <dbReference type="Pfam" id="PF13476"/>
    </source>
</evidence>
<dbReference type="InterPro" id="IPR027417">
    <property type="entry name" value="P-loop_NTPase"/>
</dbReference>
<dbReference type="RefSeq" id="WP_127823161.1">
    <property type="nucleotide sequence ID" value="NZ_RQSM01000003.1"/>
</dbReference>
<feature type="domain" description="Rad50/SbcC-type AAA" evidence="1">
    <location>
        <begin position="8"/>
        <end position="242"/>
    </location>
</feature>
<dbReference type="GO" id="GO:0006302">
    <property type="term" value="P:double-strand break repair"/>
    <property type="evidence" value="ECO:0007669"/>
    <property type="project" value="InterPro"/>
</dbReference>
<accession>A0A437U9S4</accession>
<dbReference type="Gene3D" id="3.40.50.300">
    <property type="entry name" value="P-loop containing nucleotide triphosphate hydrolases"/>
    <property type="match status" value="1"/>
</dbReference>
<dbReference type="InterPro" id="IPR022205">
    <property type="entry name" value="DUF3732"/>
</dbReference>
<keyword evidence="3" id="KW-1185">Reference proteome</keyword>
<gene>
    <name evidence="2" type="ORF">EH230_05400</name>
</gene>
<dbReference type="AlphaFoldDB" id="A0A437U9S4"/>
<organism evidence="2 3">
    <name type="scientific">Flavobacterium columnare</name>
    <dbReference type="NCBI Taxonomy" id="996"/>
    <lineage>
        <taxon>Bacteria</taxon>
        <taxon>Pseudomonadati</taxon>
        <taxon>Bacteroidota</taxon>
        <taxon>Flavobacteriia</taxon>
        <taxon>Flavobacteriales</taxon>
        <taxon>Flavobacteriaceae</taxon>
        <taxon>Flavobacterium</taxon>
    </lineage>
</organism>
<reference evidence="2" key="1">
    <citation type="submission" date="2018-12" db="EMBL/GenBank/DDBJ databases">
        <title>Draft genome sequence of Flaovobacterium columnare ARS1 isolated from channel catfish in Alabama.</title>
        <authorList>
            <person name="Cai W."/>
            <person name="Arias C."/>
        </authorList>
    </citation>
    <scope>NUCLEOTIDE SEQUENCE [LARGE SCALE GENOMIC DNA]</scope>
    <source>
        <strain evidence="2">ARS1</strain>
    </source>
</reference>